<dbReference type="AlphaFoldDB" id="A0A8X6U128"/>
<gene>
    <name evidence="2" type="ORF">NPIL_189311</name>
</gene>
<proteinExistence type="predicted"/>
<evidence type="ECO:0000256" key="1">
    <source>
        <dbReference type="SAM" id="Phobius"/>
    </source>
</evidence>
<dbReference type="Proteomes" id="UP000887013">
    <property type="component" value="Unassembled WGS sequence"/>
</dbReference>
<organism evidence="2 3">
    <name type="scientific">Nephila pilipes</name>
    <name type="common">Giant wood spider</name>
    <name type="synonym">Nephila maculata</name>
    <dbReference type="NCBI Taxonomy" id="299642"/>
    <lineage>
        <taxon>Eukaryota</taxon>
        <taxon>Metazoa</taxon>
        <taxon>Ecdysozoa</taxon>
        <taxon>Arthropoda</taxon>
        <taxon>Chelicerata</taxon>
        <taxon>Arachnida</taxon>
        <taxon>Araneae</taxon>
        <taxon>Araneomorphae</taxon>
        <taxon>Entelegynae</taxon>
        <taxon>Araneoidea</taxon>
        <taxon>Nephilidae</taxon>
        <taxon>Nephila</taxon>
    </lineage>
</organism>
<keyword evidence="3" id="KW-1185">Reference proteome</keyword>
<accession>A0A8X6U128</accession>
<keyword evidence="1" id="KW-0472">Membrane</keyword>
<dbReference type="EMBL" id="BMAW01115775">
    <property type="protein sequence ID" value="GFT67577.1"/>
    <property type="molecule type" value="Genomic_DNA"/>
</dbReference>
<keyword evidence="1" id="KW-1133">Transmembrane helix</keyword>
<name>A0A8X6U128_NEPPI</name>
<keyword evidence="1" id="KW-0812">Transmembrane</keyword>
<evidence type="ECO:0000313" key="2">
    <source>
        <dbReference type="EMBL" id="GFT67577.1"/>
    </source>
</evidence>
<evidence type="ECO:0000313" key="3">
    <source>
        <dbReference type="Proteomes" id="UP000887013"/>
    </source>
</evidence>
<feature type="transmembrane region" description="Helical" evidence="1">
    <location>
        <begin position="34"/>
        <end position="53"/>
    </location>
</feature>
<protein>
    <submittedName>
        <fullName evidence="2">Uncharacterized protein</fullName>
    </submittedName>
</protein>
<reference evidence="2" key="1">
    <citation type="submission" date="2020-08" db="EMBL/GenBank/DDBJ databases">
        <title>Multicomponent nature underlies the extraordinary mechanical properties of spider dragline silk.</title>
        <authorList>
            <person name="Kono N."/>
            <person name="Nakamura H."/>
            <person name="Mori M."/>
            <person name="Yoshida Y."/>
            <person name="Ohtoshi R."/>
            <person name="Malay A.D."/>
            <person name="Moran D.A.P."/>
            <person name="Tomita M."/>
            <person name="Numata K."/>
            <person name="Arakawa K."/>
        </authorList>
    </citation>
    <scope>NUCLEOTIDE SEQUENCE</scope>
</reference>
<sequence>MKNRFSDRKSKSINLCRIEHCLEPKHRYIMYIRYILGSFAAILFVTVVIAGVTQPPSTHLGRKYVFECVAKSGDQQLCDEFLKCYDTVPTKYRDIVKKCMDKIPDGKTCSKDKELFNSAKDRLQFLVCQRNKIFKEITAEDWIIMGKAQECFIAVGYKCDKMKLPKA</sequence>
<comment type="caution">
    <text evidence="2">The sequence shown here is derived from an EMBL/GenBank/DDBJ whole genome shotgun (WGS) entry which is preliminary data.</text>
</comment>